<dbReference type="GO" id="GO:0003677">
    <property type="term" value="F:DNA binding"/>
    <property type="evidence" value="ECO:0007669"/>
    <property type="project" value="UniProtKB-UniRule"/>
</dbReference>
<dbReference type="Proteomes" id="UP000484381">
    <property type="component" value="Unassembled WGS sequence"/>
</dbReference>
<evidence type="ECO:0000313" key="6">
    <source>
        <dbReference type="Proteomes" id="UP000484381"/>
    </source>
</evidence>
<dbReference type="InterPro" id="IPR011010">
    <property type="entry name" value="DNA_brk_join_enz"/>
</dbReference>
<keyword evidence="1" id="KW-0229">DNA integration</keyword>
<feature type="domain" description="Core-binding (CB)" evidence="4">
    <location>
        <begin position="1"/>
        <end position="50"/>
    </location>
</feature>
<dbReference type="InterPro" id="IPR010998">
    <property type="entry name" value="Integrase_recombinase_N"/>
</dbReference>
<dbReference type="GO" id="GO:0015074">
    <property type="term" value="P:DNA integration"/>
    <property type="evidence" value="ECO:0007669"/>
    <property type="project" value="UniProtKB-KW"/>
</dbReference>
<keyword evidence="6" id="KW-1185">Reference proteome</keyword>
<dbReference type="Pfam" id="PF02899">
    <property type="entry name" value="Phage_int_SAM_1"/>
    <property type="match status" value="1"/>
</dbReference>
<gene>
    <name evidence="5" type="ORF">GCT13_25180</name>
</gene>
<keyword evidence="2 3" id="KW-0238">DNA-binding</keyword>
<proteinExistence type="predicted"/>
<evidence type="ECO:0000259" key="4">
    <source>
        <dbReference type="PROSITE" id="PS51900"/>
    </source>
</evidence>
<comment type="caution">
    <text evidence="5">The sequence shown here is derived from an EMBL/GenBank/DDBJ whole genome shotgun (WGS) entry which is preliminary data.</text>
</comment>
<dbReference type="SUPFAM" id="SSF56349">
    <property type="entry name" value="DNA breaking-rejoining enzymes"/>
    <property type="match status" value="1"/>
</dbReference>
<protein>
    <recommendedName>
        <fullName evidence="4">Core-binding (CB) domain-containing protein</fullName>
    </recommendedName>
</protein>
<name>A0A7X1NDR3_9BURK</name>
<evidence type="ECO:0000313" key="5">
    <source>
        <dbReference type="EMBL" id="MPW20092.1"/>
    </source>
</evidence>
<sequence length="67" mass="8070">MRQRLACTTVSNITRDDIRQLVDALRRERLSEHTIVRELLILRAFFNHARNTWLWTEPEENPAIMHD</sequence>
<evidence type="ECO:0000256" key="2">
    <source>
        <dbReference type="ARBA" id="ARBA00023125"/>
    </source>
</evidence>
<reference evidence="5 6" key="1">
    <citation type="submission" date="2019-10" db="EMBL/GenBank/DDBJ databases">
        <title>Paraburkholderia sp. isolated from nodules of Mimosa pudica from Brazilian Atlantic Forest soils.</title>
        <authorList>
            <person name="Paulitsch F."/>
            <person name="Hungria M."/>
            <person name="Dall'Agnol R."/>
        </authorList>
    </citation>
    <scope>NUCLEOTIDE SEQUENCE [LARGE SCALE GENOMIC DNA]</scope>
    <source>
        <strain evidence="5 6">CNPSo 3157</strain>
    </source>
</reference>
<dbReference type="EMBL" id="WHNP01000026">
    <property type="protein sequence ID" value="MPW20092.1"/>
    <property type="molecule type" value="Genomic_DNA"/>
</dbReference>
<evidence type="ECO:0000256" key="3">
    <source>
        <dbReference type="PROSITE-ProRule" id="PRU01248"/>
    </source>
</evidence>
<dbReference type="InterPro" id="IPR044068">
    <property type="entry name" value="CB"/>
</dbReference>
<organism evidence="5 6">
    <name type="scientific">Paraburkholderia franconis</name>
    <dbReference type="NCBI Taxonomy" id="2654983"/>
    <lineage>
        <taxon>Bacteria</taxon>
        <taxon>Pseudomonadati</taxon>
        <taxon>Pseudomonadota</taxon>
        <taxon>Betaproteobacteria</taxon>
        <taxon>Burkholderiales</taxon>
        <taxon>Burkholderiaceae</taxon>
        <taxon>Paraburkholderia</taxon>
    </lineage>
</organism>
<dbReference type="PROSITE" id="PS51900">
    <property type="entry name" value="CB"/>
    <property type="match status" value="1"/>
</dbReference>
<dbReference type="Gene3D" id="1.10.150.130">
    <property type="match status" value="1"/>
</dbReference>
<dbReference type="InterPro" id="IPR004107">
    <property type="entry name" value="Integrase_SAM-like_N"/>
</dbReference>
<accession>A0A7X1NDR3</accession>
<evidence type="ECO:0000256" key="1">
    <source>
        <dbReference type="ARBA" id="ARBA00022908"/>
    </source>
</evidence>
<dbReference type="AlphaFoldDB" id="A0A7X1NDR3"/>